<feature type="region of interest" description="Disordered" evidence="1">
    <location>
        <begin position="1"/>
        <end position="123"/>
    </location>
</feature>
<comment type="caution">
    <text evidence="3">The sequence shown here is derived from an EMBL/GenBank/DDBJ whole genome shotgun (WGS) entry which is preliminary data.</text>
</comment>
<reference evidence="4 5" key="1">
    <citation type="journal article" date="2020" name="Nat. Food">
        <title>A phased Vanilla planifolia genome enables genetic improvement of flavour and production.</title>
        <authorList>
            <person name="Hasing T."/>
            <person name="Tang H."/>
            <person name="Brym M."/>
            <person name="Khazi F."/>
            <person name="Huang T."/>
            <person name="Chambers A.H."/>
        </authorList>
    </citation>
    <scope>NUCLEOTIDE SEQUENCE [LARGE SCALE GENOMIC DNA]</scope>
    <source>
        <tissue evidence="3">Leaf</tissue>
    </source>
</reference>
<evidence type="ECO:0000313" key="2">
    <source>
        <dbReference type="EMBL" id="KAG0473689.1"/>
    </source>
</evidence>
<protein>
    <submittedName>
        <fullName evidence="3">Uncharacterized protein</fullName>
    </submittedName>
</protein>
<feature type="compositionally biased region" description="Polar residues" evidence="1">
    <location>
        <begin position="1"/>
        <end position="15"/>
    </location>
</feature>
<gene>
    <name evidence="3" type="ORF">HPP92_015040</name>
    <name evidence="2" type="ORF">HPP92_015546</name>
</gene>
<dbReference type="Proteomes" id="UP000639772">
    <property type="component" value="Chromosome 7"/>
</dbReference>
<dbReference type="EMBL" id="JADCNM010000007">
    <property type="protein sequence ID" value="KAG0475354.1"/>
    <property type="molecule type" value="Genomic_DNA"/>
</dbReference>
<organism evidence="3 5">
    <name type="scientific">Vanilla planifolia</name>
    <name type="common">Vanilla</name>
    <dbReference type="NCBI Taxonomy" id="51239"/>
    <lineage>
        <taxon>Eukaryota</taxon>
        <taxon>Viridiplantae</taxon>
        <taxon>Streptophyta</taxon>
        <taxon>Embryophyta</taxon>
        <taxon>Tracheophyta</taxon>
        <taxon>Spermatophyta</taxon>
        <taxon>Magnoliopsida</taxon>
        <taxon>Liliopsida</taxon>
        <taxon>Asparagales</taxon>
        <taxon>Orchidaceae</taxon>
        <taxon>Vanilloideae</taxon>
        <taxon>Vanilleae</taxon>
        <taxon>Vanilla</taxon>
    </lineage>
</organism>
<accession>A0A835QML6</accession>
<feature type="compositionally biased region" description="Polar residues" evidence="1">
    <location>
        <begin position="25"/>
        <end position="35"/>
    </location>
</feature>
<name>A0A835QML6_VANPL</name>
<sequence length="153" mass="15118">MNSLPSFRWEQSPNPGLSDYKKANNKQTPPENRYSTNTQNEAIATNAATAPPRTAPALTAPELSSAAAPLGPGAGATGPSATGPEATGAADTASAGEAAGELDSGTARRNRGEADGASESGAGAACDFFGEAEEDLTEEAGCFGLLGCSGGRG</sequence>
<evidence type="ECO:0000313" key="4">
    <source>
        <dbReference type="Proteomes" id="UP000636800"/>
    </source>
</evidence>
<dbReference type="Proteomes" id="UP000636800">
    <property type="component" value="Chromosome 7"/>
</dbReference>
<dbReference type="AlphaFoldDB" id="A0A835QML6"/>
<proteinExistence type="predicted"/>
<evidence type="ECO:0000313" key="3">
    <source>
        <dbReference type="EMBL" id="KAG0475354.1"/>
    </source>
</evidence>
<dbReference type="EMBL" id="JADCNL010000007">
    <property type="protein sequence ID" value="KAG0473689.1"/>
    <property type="molecule type" value="Genomic_DNA"/>
</dbReference>
<keyword evidence="4" id="KW-1185">Reference proteome</keyword>
<evidence type="ECO:0000313" key="5">
    <source>
        <dbReference type="Proteomes" id="UP000639772"/>
    </source>
</evidence>
<evidence type="ECO:0000256" key="1">
    <source>
        <dbReference type="SAM" id="MobiDB-lite"/>
    </source>
</evidence>
<feature type="compositionally biased region" description="Low complexity" evidence="1">
    <location>
        <begin position="36"/>
        <end position="101"/>
    </location>
</feature>